<gene>
    <name evidence="1" type="ORF">BpHYR1_053725</name>
</gene>
<sequence length="89" mass="10528">MQSAHYLNDAILILVSFDHFEHQKLIINFNLPYCDQALITVKTFIDLIQLKVNRESLIHLIVFLILTKHKHDILIKIDMAFTDRKKLKN</sequence>
<dbReference type="Proteomes" id="UP000276133">
    <property type="component" value="Unassembled WGS sequence"/>
</dbReference>
<name>A0A3M7Q3H3_BRAPC</name>
<keyword evidence="2" id="KW-1185">Reference proteome</keyword>
<evidence type="ECO:0000313" key="1">
    <source>
        <dbReference type="EMBL" id="RNA06006.1"/>
    </source>
</evidence>
<protein>
    <submittedName>
        <fullName evidence="1">Uncharacterized protein</fullName>
    </submittedName>
</protein>
<comment type="caution">
    <text evidence="1">The sequence shown here is derived from an EMBL/GenBank/DDBJ whole genome shotgun (WGS) entry which is preliminary data.</text>
</comment>
<organism evidence="1 2">
    <name type="scientific">Brachionus plicatilis</name>
    <name type="common">Marine rotifer</name>
    <name type="synonym">Brachionus muelleri</name>
    <dbReference type="NCBI Taxonomy" id="10195"/>
    <lineage>
        <taxon>Eukaryota</taxon>
        <taxon>Metazoa</taxon>
        <taxon>Spiralia</taxon>
        <taxon>Gnathifera</taxon>
        <taxon>Rotifera</taxon>
        <taxon>Eurotatoria</taxon>
        <taxon>Monogononta</taxon>
        <taxon>Pseudotrocha</taxon>
        <taxon>Ploima</taxon>
        <taxon>Brachionidae</taxon>
        <taxon>Brachionus</taxon>
    </lineage>
</organism>
<reference evidence="1 2" key="1">
    <citation type="journal article" date="2018" name="Sci. Rep.">
        <title>Genomic signatures of local adaptation to the degree of environmental predictability in rotifers.</title>
        <authorList>
            <person name="Franch-Gras L."/>
            <person name="Hahn C."/>
            <person name="Garcia-Roger E.M."/>
            <person name="Carmona M.J."/>
            <person name="Serra M."/>
            <person name="Gomez A."/>
        </authorList>
    </citation>
    <scope>NUCLEOTIDE SEQUENCE [LARGE SCALE GENOMIC DNA]</scope>
    <source>
        <strain evidence="1">HYR1</strain>
    </source>
</reference>
<evidence type="ECO:0000313" key="2">
    <source>
        <dbReference type="Proteomes" id="UP000276133"/>
    </source>
</evidence>
<proteinExistence type="predicted"/>
<dbReference type="AlphaFoldDB" id="A0A3M7Q3H3"/>
<accession>A0A3M7Q3H3</accession>
<dbReference type="EMBL" id="REGN01007525">
    <property type="protein sequence ID" value="RNA06006.1"/>
    <property type="molecule type" value="Genomic_DNA"/>
</dbReference>